<dbReference type="PROSITE" id="PS01124">
    <property type="entry name" value="HTH_ARAC_FAMILY_2"/>
    <property type="match status" value="1"/>
</dbReference>
<dbReference type="Pfam" id="PF02518">
    <property type="entry name" value="HATPase_c"/>
    <property type="match status" value="1"/>
</dbReference>
<dbReference type="Gene3D" id="3.30.565.10">
    <property type="entry name" value="Histidine kinase-like ATPase, C-terminal domain"/>
    <property type="match status" value="1"/>
</dbReference>
<dbReference type="Pfam" id="PF00072">
    <property type="entry name" value="Response_reg"/>
    <property type="match status" value="1"/>
</dbReference>
<evidence type="ECO:0000256" key="5">
    <source>
        <dbReference type="ARBA" id="ARBA00023163"/>
    </source>
</evidence>
<feature type="transmembrane region" description="Helical" evidence="7">
    <location>
        <begin position="9"/>
        <end position="28"/>
    </location>
</feature>
<feature type="domain" description="HTH araC/xylS-type" evidence="8">
    <location>
        <begin position="1273"/>
        <end position="1373"/>
    </location>
</feature>
<dbReference type="PROSITE" id="PS50110">
    <property type="entry name" value="RESPONSE_REGULATORY"/>
    <property type="match status" value="1"/>
</dbReference>
<dbReference type="SUPFAM" id="SSF47384">
    <property type="entry name" value="Homodimeric domain of signal transducing histidine kinase"/>
    <property type="match status" value="1"/>
</dbReference>
<dbReference type="InterPro" id="IPR001789">
    <property type="entry name" value="Sig_transdc_resp-reg_receiver"/>
</dbReference>
<dbReference type="SUPFAM" id="SSF55874">
    <property type="entry name" value="ATPase domain of HSP90 chaperone/DNA topoisomerase II/histidine kinase"/>
    <property type="match status" value="1"/>
</dbReference>
<organism evidence="11 12">
    <name type="scientific">Wenyingzhuangia fucanilytica</name>
    <dbReference type="NCBI Taxonomy" id="1790137"/>
    <lineage>
        <taxon>Bacteria</taxon>
        <taxon>Pseudomonadati</taxon>
        <taxon>Bacteroidota</taxon>
        <taxon>Flavobacteriia</taxon>
        <taxon>Flavobacteriales</taxon>
        <taxon>Flavobacteriaceae</taxon>
        <taxon>Wenyingzhuangia</taxon>
    </lineage>
</organism>
<dbReference type="InterPro" id="IPR003661">
    <property type="entry name" value="HisK_dim/P_dom"/>
</dbReference>
<evidence type="ECO:0000259" key="9">
    <source>
        <dbReference type="PROSITE" id="PS50109"/>
    </source>
</evidence>
<dbReference type="SUPFAM" id="SSF46689">
    <property type="entry name" value="Homeodomain-like"/>
    <property type="match status" value="1"/>
</dbReference>
<dbReference type="FunFam" id="1.10.287.130:FF:000045">
    <property type="entry name" value="Two-component system sensor histidine kinase/response regulator"/>
    <property type="match status" value="1"/>
</dbReference>
<dbReference type="Proteomes" id="UP000092967">
    <property type="component" value="Chromosome"/>
</dbReference>
<dbReference type="InterPro" id="IPR011110">
    <property type="entry name" value="Reg_prop"/>
</dbReference>
<dbReference type="Pfam" id="PF07495">
    <property type="entry name" value="Y_Y_Y"/>
    <property type="match status" value="1"/>
</dbReference>
<dbReference type="Gene3D" id="2.130.10.10">
    <property type="entry name" value="YVTN repeat-like/Quinoprotein amine dehydrogenase"/>
    <property type="match status" value="2"/>
</dbReference>
<dbReference type="SMART" id="SM00342">
    <property type="entry name" value="HTH_ARAC"/>
    <property type="match status" value="1"/>
</dbReference>
<evidence type="ECO:0000256" key="7">
    <source>
        <dbReference type="SAM" id="Phobius"/>
    </source>
</evidence>
<dbReference type="InterPro" id="IPR018060">
    <property type="entry name" value="HTH_AraC"/>
</dbReference>
<keyword evidence="7" id="KW-1133">Transmembrane helix</keyword>
<dbReference type="EC" id="2.7.13.3" evidence="2"/>
<dbReference type="GO" id="GO:0000155">
    <property type="term" value="F:phosphorelay sensor kinase activity"/>
    <property type="evidence" value="ECO:0007669"/>
    <property type="project" value="InterPro"/>
</dbReference>
<keyword evidence="12" id="KW-1185">Reference proteome</keyword>
<keyword evidence="3 6" id="KW-0597">Phosphoprotein</keyword>
<dbReference type="InterPro" id="IPR003594">
    <property type="entry name" value="HATPase_dom"/>
</dbReference>
<evidence type="ECO:0000256" key="2">
    <source>
        <dbReference type="ARBA" id="ARBA00012438"/>
    </source>
</evidence>
<dbReference type="PRINTS" id="PR00344">
    <property type="entry name" value="BCTRLSENSOR"/>
</dbReference>
<evidence type="ECO:0000259" key="8">
    <source>
        <dbReference type="PROSITE" id="PS01124"/>
    </source>
</evidence>
<dbReference type="InterPro" id="IPR011123">
    <property type="entry name" value="Y_Y_Y"/>
</dbReference>
<keyword evidence="7" id="KW-0472">Membrane</keyword>
<name>A0A1B1Y6L9_9FLAO</name>
<dbReference type="InterPro" id="IPR015943">
    <property type="entry name" value="WD40/YVTN_repeat-like_dom_sf"/>
</dbReference>
<dbReference type="CDD" id="cd00082">
    <property type="entry name" value="HisKA"/>
    <property type="match status" value="1"/>
</dbReference>
<feature type="modified residue" description="4-aspartylphosphate" evidence="6">
    <location>
        <position position="1173"/>
    </location>
</feature>
<keyword evidence="4" id="KW-0805">Transcription regulation</keyword>
<feature type="domain" description="Histidine kinase" evidence="9">
    <location>
        <begin position="865"/>
        <end position="1084"/>
    </location>
</feature>
<comment type="catalytic activity">
    <reaction evidence="1">
        <text>ATP + protein L-histidine = ADP + protein N-phospho-L-histidine.</text>
        <dbReference type="EC" id="2.7.13.3"/>
    </reaction>
</comment>
<dbReference type="InterPro" id="IPR036890">
    <property type="entry name" value="HATPase_C_sf"/>
</dbReference>
<dbReference type="Gene3D" id="2.60.40.10">
    <property type="entry name" value="Immunoglobulins"/>
    <property type="match status" value="1"/>
</dbReference>
<proteinExistence type="predicted"/>
<dbReference type="Pfam" id="PF07494">
    <property type="entry name" value="Reg_prop"/>
    <property type="match status" value="5"/>
</dbReference>
<protein>
    <recommendedName>
        <fullName evidence="2">histidine kinase</fullName>
        <ecNumber evidence="2">2.7.13.3</ecNumber>
    </recommendedName>
</protein>
<keyword evidence="7" id="KW-0812">Transmembrane</keyword>
<accession>A0A1B1Y6L9</accession>
<dbReference type="PANTHER" id="PTHR43547">
    <property type="entry name" value="TWO-COMPONENT HISTIDINE KINASE"/>
    <property type="match status" value="1"/>
</dbReference>
<dbReference type="InterPro" id="IPR011006">
    <property type="entry name" value="CheY-like_superfamily"/>
</dbReference>
<dbReference type="Gene3D" id="3.40.50.2300">
    <property type="match status" value="1"/>
</dbReference>
<dbReference type="SUPFAM" id="SSF52172">
    <property type="entry name" value="CheY-like"/>
    <property type="match status" value="1"/>
</dbReference>
<dbReference type="Pfam" id="PF00512">
    <property type="entry name" value="HisKA"/>
    <property type="match status" value="1"/>
</dbReference>
<dbReference type="KEGG" id="wfu:AXE80_08905"/>
<dbReference type="Pfam" id="PF12833">
    <property type="entry name" value="HTH_18"/>
    <property type="match status" value="1"/>
</dbReference>
<dbReference type="GO" id="GO:0043565">
    <property type="term" value="F:sequence-specific DNA binding"/>
    <property type="evidence" value="ECO:0007669"/>
    <property type="project" value="InterPro"/>
</dbReference>
<sequence>MKKYILQTLAILIVEISMVFFTNSFFVFSQKIERFSNSEGFNQNTVNTIANDNYGFLWIGTPNGLIKYDGYDFKNIPVDFNSHITKLYRDNNNILWIGHNEGLNIKVISLEKTYKVPLKESISISNITSDKKGNIWFSGANKLYVCNLVDAKKGLFNISNNLLENVKGLSSIHKFHINENNTLLLTTSNGVYEVAYKGFETATDASVVEVNKFKEFDRVNVTSVVLIDNIFWVGTIKGLFKVTADGKKLFILQQLEVPGEDKNDINVKSIYEDKSGVVWVGTQNMGMLKYYPDSEKVDWYNYNVSNKYGISSKIVNCFYEDDFGVLWIGTGQGGLNKLNTLQKQFINYTHNPYESNSISGNLTTSILEDSKGYLWVSTYNNSLCRSNQKISDKTVKSLTFKKLKDKIPISENDVIRSIYEDDKGYIWIGTDYSVVLYDYKKDVFKKIKIDLNKKSKELGLCFGITQLDKNRILLAGSSVVVLEDPWKYIDQSTITVKSSLELVNNKVLKVLLDSKKRLWLGTEKGLLKVNYQKNSLAIEKKYSHKNTKDFKLSYNRVFSLKEDSKGNLLVGTFGGGLNILDINESGEVVGLEIFNKDNFLLDNAVYGVLEDQEENLWLSTDMGICKLNPNNKLTNVFDVRDGLLNNNFRQSSYFKGKSGYYYFGGLKGLTIFKPSDIVLNTIPPKVIITKLKVKNKDIEINHNDEKYSELLLKKSIVETKEVVIHQNDQIIALDVAVQHSAVPSKNKLAYKLEGFHNDWVEEDKGKTTIIYTNLSQGSYVLKIKAANSDGIWSDEITELKIKVLPPWYKTWWSYLIFGLIIIASTSGVFIYFIRLEKLQQKLKYEQLDKERIDIANQNKFRFFTNISHEFRTPLSLISGPLERVIEQNEDTNNAKYLAIIQKNTKRLLSLVDQLITFRQAEQGYVNLNLTETTLGEFIYSVTEAFENYSIEKNINFFYKVNFSNEEIIIDIEKTERILFNLLSNSFKNTDAKGSISIEAGINHVGDKKVIEINVVDTGKGIPKEKINNIFERFYQLGKKGENISGGGIGLAFCKSLIELLGGSISAKSKPGVETCFTVTLPSKNKNDYQQDEINKEGKSFIKDWVPLVNKDNNLASTEASMDKYNLLIVEDEEDIQHFLLESLSNKYNITLASNGVEGLEKLKNKEPHLIISDVMMHEMDGFQFCEKIKKDPNTCHIPVVLLTALGEVEDTITGLELGADEYINKPFSVKELELRVNRLIKNNLRKLDHFTKSTALPDEDKIEIPVRDKKFLNNILEIMEENIADSNFGVEELANKVGLSTSQFYRRLKQLTGQVPNVYIRNFRLQRAAELFKSNNGYNVAEVMYQIGIESNSYFSTSFKKLYGVSPSVYLKNNS</sequence>
<dbReference type="STRING" id="1790137.AXE80_08905"/>
<gene>
    <name evidence="11" type="ORF">AXE80_08905</name>
</gene>
<dbReference type="Gene3D" id="1.10.10.60">
    <property type="entry name" value="Homeodomain-like"/>
    <property type="match status" value="2"/>
</dbReference>
<dbReference type="OrthoDB" id="358279at2"/>
<dbReference type="EMBL" id="CP014224">
    <property type="protein sequence ID" value="ANW96389.1"/>
    <property type="molecule type" value="Genomic_DNA"/>
</dbReference>
<dbReference type="InterPro" id="IPR036097">
    <property type="entry name" value="HisK_dim/P_sf"/>
</dbReference>
<dbReference type="FunFam" id="2.60.40.10:FF:000791">
    <property type="entry name" value="Two-component system sensor histidine kinase/response regulator"/>
    <property type="match status" value="1"/>
</dbReference>
<dbReference type="InterPro" id="IPR004358">
    <property type="entry name" value="Sig_transdc_His_kin-like_C"/>
</dbReference>
<dbReference type="SUPFAM" id="SSF63829">
    <property type="entry name" value="Calcium-dependent phosphotriesterase"/>
    <property type="match status" value="3"/>
</dbReference>
<evidence type="ECO:0000259" key="10">
    <source>
        <dbReference type="PROSITE" id="PS50110"/>
    </source>
</evidence>
<dbReference type="InterPro" id="IPR005467">
    <property type="entry name" value="His_kinase_dom"/>
</dbReference>
<evidence type="ECO:0000256" key="6">
    <source>
        <dbReference type="PROSITE-ProRule" id="PRU00169"/>
    </source>
</evidence>
<dbReference type="SMART" id="SM00388">
    <property type="entry name" value="HisKA"/>
    <property type="match status" value="1"/>
</dbReference>
<dbReference type="Gene3D" id="1.10.287.130">
    <property type="match status" value="1"/>
</dbReference>
<evidence type="ECO:0000313" key="11">
    <source>
        <dbReference type="EMBL" id="ANW96389.1"/>
    </source>
</evidence>
<keyword evidence="5" id="KW-0804">Transcription</keyword>
<evidence type="ECO:0000313" key="12">
    <source>
        <dbReference type="Proteomes" id="UP000092967"/>
    </source>
</evidence>
<dbReference type="GO" id="GO:0003700">
    <property type="term" value="F:DNA-binding transcription factor activity"/>
    <property type="evidence" value="ECO:0007669"/>
    <property type="project" value="InterPro"/>
</dbReference>
<feature type="transmembrane region" description="Helical" evidence="7">
    <location>
        <begin position="811"/>
        <end position="833"/>
    </location>
</feature>
<dbReference type="RefSeq" id="WP_068826456.1">
    <property type="nucleotide sequence ID" value="NZ_CP014224.1"/>
</dbReference>
<evidence type="ECO:0000256" key="1">
    <source>
        <dbReference type="ARBA" id="ARBA00000085"/>
    </source>
</evidence>
<dbReference type="PROSITE" id="PS50109">
    <property type="entry name" value="HIS_KIN"/>
    <property type="match status" value="1"/>
</dbReference>
<dbReference type="SMART" id="SM00387">
    <property type="entry name" value="HATPase_c"/>
    <property type="match status" value="1"/>
</dbReference>
<evidence type="ECO:0000256" key="3">
    <source>
        <dbReference type="ARBA" id="ARBA00022553"/>
    </source>
</evidence>
<dbReference type="InterPro" id="IPR009057">
    <property type="entry name" value="Homeodomain-like_sf"/>
</dbReference>
<reference evidence="11 12" key="1">
    <citation type="submission" date="2016-02" db="EMBL/GenBank/DDBJ databases">
        <authorList>
            <person name="Wen L."/>
            <person name="He K."/>
            <person name="Yang H."/>
        </authorList>
    </citation>
    <scope>NUCLEOTIDE SEQUENCE [LARGE SCALE GENOMIC DNA]</scope>
    <source>
        <strain evidence="11 12">CZ1127</strain>
    </source>
</reference>
<dbReference type="SMART" id="SM00448">
    <property type="entry name" value="REC"/>
    <property type="match status" value="1"/>
</dbReference>
<dbReference type="CDD" id="cd17574">
    <property type="entry name" value="REC_OmpR"/>
    <property type="match status" value="1"/>
</dbReference>
<dbReference type="InterPro" id="IPR013783">
    <property type="entry name" value="Ig-like_fold"/>
</dbReference>
<dbReference type="PANTHER" id="PTHR43547:SF2">
    <property type="entry name" value="HYBRID SIGNAL TRANSDUCTION HISTIDINE KINASE C"/>
    <property type="match status" value="1"/>
</dbReference>
<evidence type="ECO:0000256" key="4">
    <source>
        <dbReference type="ARBA" id="ARBA00023015"/>
    </source>
</evidence>
<feature type="domain" description="Response regulatory" evidence="10">
    <location>
        <begin position="1125"/>
        <end position="1240"/>
    </location>
</feature>